<dbReference type="OrthoDB" id="9784774at2"/>
<evidence type="ECO:0000256" key="1">
    <source>
        <dbReference type="PIRSR" id="PIRSR601310-1"/>
    </source>
</evidence>
<evidence type="ECO:0000313" key="6">
    <source>
        <dbReference type="EMBL" id="SFN24471.1"/>
    </source>
</evidence>
<reference evidence="5 8" key="2">
    <citation type="submission" date="2018-10" db="EMBL/GenBank/DDBJ databases">
        <title>Sequencing the genomes of 1000 actinobacteria strains.</title>
        <authorList>
            <person name="Klenk H.-P."/>
        </authorList>
    </citation>
    <scope>NUCLEOTIDE SEQUENCE [LARGE SCALE GENOMIC DNA]</scope>
    <source>
        <strain evidence="5 8">DSM 45119</strain>
    </source>
</reference>
<organism evidence="6 7">
    <name type="scientific">Saccharopolyspora antimicrobica</name>
    <dbReference type="NCBI Taxonomy" id="455193"/>
    <lineage>
        <taxon>Bacteria</taxon>
        <taxon>Bacillati</taxon>
        <taxon>Actinomycetota</taxon>
        <taxon>Actinomycetes</taxon>
        <taxon>Pseudonocardiales</taxon>
        <taxon>Pseudonocardiaceae</taxon>
        <taxon>Saccharopolyspora</taxon>
    </lineage>
</organism>
<evidence type="ECO:0000313" key="8">
    <source>
        <dbReference type="Proteomes" id="UP000270697"/>
    </source>
</evidence>
<dbReference type="InterPro" id="IPR001310">
    <property type="entry name" value="Histidine_triad_HIT"/>
</dbReference>
<keyword evidence="8" id="KW-1185">Reference proteome</keyword>
<evidence type="ECO:0000256" key="2">
    <source>
        <dbReference type="PIRSR" id="PIRSR601310-3"/>
    </source>
</evidence>
<dbReference type="InterPro" id="IPR036265">
    <property type="entry name" value="HIT-like_sf"/>
</dbReference>
<evidence type="ECO:0000313" key="7">
    <source>
        <dbReference type="Proteomes" id="UP000199398"/>
    </source>
</evidence>
<feature type="active site" description="Tele-AMP-histidine intermediate" evidence="1">
    <location>
        <position position="102"/>
    </location>
</feature>
<dbReference type="Pfam" id="PF01230">
    <property type="entry name" value="HIT"/>
    <property type="match status" value="1"/>
</dbReference>
<dbReference type="AlphaFoldDB" id="A0A1I4XEX2"/>
<dbReference type="PANTHER" id="PTHR46648">
    <property type="entry name" value="HIT FAMILY PROTEIN 1"/>
    <property type="match status" value="1"/>
</dbReference>
<dbReference type="Gene3D" id="3.30.428.10">
    <property type="entry name" value="HIT-like"/>
    <property type="match status" value="1"/>
</dbReference>
<proteinExistence type="predicted"/>
<accession>A0A1I4XEX2</accession>
<gene>
    <name evidence="5" type="ORF">ATL45_2797</name>
    <name evidence="6" type="ORF">SAMN05421805_103414</name>
</gene>
<dbReference type="GO" id="GO:0009117">
    <property type="term" value="P:nucleotide metabolic process"/>
    <property type="evidence" value="ECO:0007669"/>
    <property type="project" value="TreeGrafter"/>
</dbReference>
<dbReference type="EMBL" id="FOUP01000003">
    <property type="protein sequence ID" value="SFN24471.1"/>
    <property type="molecule type" value="Genomic_DNA"/>
</dbReference>
<dbReference type="PRINTS" id="PR00332">
    <property type="entry name" value="HISTRIAD"/>
</dbReference>
<dbReference type="PROSITE" id="PS51084">
    <property type="entry name" value="HIT_2"/>
    <property type="match status" value="1"/>
</dbReference>
<evidence type="ECO:0000256" key="3">
    <source>
        <dbReference type="PROSITE-ProRule" id="PRU00464"/>
    </source>
</evidence>
<dbReference type="SUPFAM" id="SSF54197">
    <property type="entry name" value="HIT-like"/>
    <property type="match status" value="1"/>
</dbReference>
<reference evidence="6 7" key="1">
    <citation type="submission" date="2016-10" db="EMBL/GenBank/DDBJ databases">
        <authorList>
            <person name="de Groot N.N."/>
        </authorList>
    </citation>
    <scope>NUCLEOTIDE SEQUENCE [LARGE SCALE GENOMIC DNA]</scope>
    <source>
        <strain evidence="6 7">CPCC 201259</strain>
    </source>
</reference>
<dbReference type="Proteomes" id="UP000270697">
    <property type="component" value="Unassembled WGS sequence"/>
</dbReference>
<dbReference type="EMBL" id="RBXX01000002">
    <property type="protein sequence ID" value="RKT84481.1"/>
    <property type="molecule type" value="Genomic_DNA"/>
</dbReference>
<dbReference type="STRING" id="455193.SAMN05421805_103414"/>
<feature type="short sequence motif" description="Histidine triad motif" evidence="2 3">
    <location>
        <begin position="100"/>
        <end position="104"/>
    </location>
</feature>
<dbReference type="Proteomes" id="UP000199398">
    <property type="component" value="Unassembled WGS sequence"/>
</dbReference>
<dbReference type="GO" id="GO:0016787">
    <property type="term" value="F:hydrolase activity"/>
    <property type="evidence" value="ECO:0007669"/>
    <property type="project" value="UniProtKB-KW"/>
</dbReference>
<protein>
    <submittedName>
        <fullName evidence="5">Diadenosine tetraphosphate (Ap4A) HIT family hydrolase</fullName>
    </submittedName>
    <submittedName>
        <fullName evidence="6">Diadenosine tetraphosphate (Ap4A) hydrolase</fullName>
    </submittedName>
</protein>
<dbReference type="RefSeq" id="WP_093151546.1">
    <property type="nucleotide sequence ID" value="NZ_FOUP01000003.1"/>
</dbReference>
<evidence type="ECO:0000313" key="5">
    <source>
        <dbReference type="EMBL" id="RKT84481.1"/>
    </source>
</evidence>
<keyword evidence="6" id="KW-0378">Hydrolase</keyword>
<feature type="domain" description="HIT" evidence="4">
    <location>
        <begin position="7"/>
        <end position="115"/>
    </location>
</feature>
<dbReference type="InterPro" id="IPR011146">
    <property type="entry name" value="HIT-like"/>
</dbReference>
<dbReference type="PROSITE" id="PS00892">
    <property type="entry name" value="HIT_1"/>
    <property type="match status" value="1"/>
</dbReference>
<name>A0A1I4XEX2_9PSEU</name>
<dbReference type="InterPro" id="IPR019808">
    <property type="entry name" value="Histidine_triad_CS"/>
</dbReference>
<evidence type="ECO:0000259" key="4">
    <source>
        <dbReference type="PROSITE" id="PS51084"/>
    </source>
</evidence>
<sequence>MSDDECVFCAIVRGDAESSVVHDDADVLAFMDLQPVTPGHLLVVPKKHAVGLEDLDVEDGQKLWAVGHRLAKALRRSGLQCEGINLFLADGKAAAQEVFHVHLHVFPRFAGDTFRISADWRVRERSELDETAAAIRKTHADLTNAAHQTS</sequence>
<dbReference type="PANTHER" id="PTHR46648:SF1">
    <property type="entry name" value="ADENOSINE 5'-MONOPHOSPHORAMIDASE HNT1"/>
    <property type="match status" value="1"/>
</dbReference>